<dbReference type="RefSeq" id="WP_340339523.1">
    <property type="nucleotide sequence ID" value="NZ_JBBKZS010000029.1"/>
</dbReference>
<dbReference type="InterPro" id="IPR013096">
    <property type="entry name" value="Cupin_2"/>
</dbReference>
<gene>
    <name evidence="2" type="ORF">WKW79_33315</name>
</gene>
<keyword evidence="3" id="KW-1185">Reference proteome</keyword>
<name>A0ABU8XHW6_9BURK</name>
<sequence length="160" mass="16691">MRLHRTTLGVLLAVAFVAGIVVAPAAHHLVGEAHAQAPAAAAPLQPMMIDLVALKHGDIPGTPNPEMNSKGLVTTDNATIAIQSGNVAKHNHPKTDEIQYIIEGSGAMWLGNERKEFKPGTLIIIPKGTAHGGTLVTSGPVKAIAIKIPPQPANDTVFMN</sequence>
<protein>
    <submittedName>
        <fullName evidence="2">Cupin domain-containing protein</fullName>
    </submittedName>
</protein>
<dbReference type="Proteomes" id="UP001367030">
    <property type="component" value="Unassembled WGS sequence"/>
</dbReference>
<accession>A0ABU8XHW6</accession>
<dbReference type="SUPFAM" id="SSF51182">
    <property type="entry name" value="RmlC-like cupins"/>
    <property type="match status" value="1"/>
</dbReference>
<dbReference type="InterPro" id="IPR014710">
    <property type="entry name" value="RmlC-like_jellyroll"/>
</dbReference>
<dbReference type="InterPro" id="IPR011051">
    <property type="entry name" value="RmlC_Cupin_sf"/>
</dbReference>
<dbReference type="PANTHER" id="PTHR43346:SF1">
    <property type="entry name" value="QUERCETIN 2,3-DIOXYGENASE-RELATED"/>
    <property type="match status" value="1"/>
</dbReference>
<dbReference type="Pfam" id="PF07883">
    <property type="entry name" value="Cupin_2"/>
    <property type="match status" value="1"/>
</dbReference>
<dbReference type="Gene3D" id="2.60.120.10">
    <property type="entry name" value="Jelly Rolls"/>
    <property type="match status" value="1"/>
</dbReference>
<comment type="caution">
    <text evidence="2">The sequence shown here is derived from an EMBL/GenBank/DDBJ whole genome shotgun (WGS) entry which is preliminary data.</text>
</comment>
<evidence type="ECO:0000259" key="1">
    <source>
        <dbReference type="Pfam" id="PF07883"/>
    </source>
</evidence>
<dbReference type="EMBL" id="JBBKZS010000029">
    <property type="protein sequence ID" value="MEJ8859485.1"/>
    <property type="molecule type" value="Genomic_DNA"/>
</dbReference>
<proteinExistence type="predicted"/>
<dbReference type="PANTHER" id="PTHR43346">
    <property type="entry name" value="LIGAND BINDING DOMAIN PROTEIN, PUTATIVE (AFU_ORTHOLOGUE AFUA_6G14370)-RELATED"/>
    <property type="match status" value="1"/>
</dbReference>
<evidence type="ECO:0000313" key="3">
    <source>
        <dbReference type="Proteomes" id="UP001367030"/>
    </source>
</evidence>
<reference evidence="2 3" key="1">
    <citation type="submission" date="2024-03" db="EMBL/GenBank/DDBJ databases">
        <title>Novel species of the genus Variovorax.</title>
        <authorList>
            <person name="Liu Q."/>
            <person name="Xin Y.-H."/>
        </authorList>
    </citation>
    <scope>NUCLEOTIDE SEQUENCE [LARGE SCALE GENOMIC DNA]</scope>
    <source>
        <strain evidence="2 3">KACC 18901</strain>
    </source>
</reference>
<evidence type="ECO:0000313" key="2">
    <source>
        <dbReference type="EMBL" id="MEJ8859485.1"/>
    </source>
</evidence>
<organism evidence="2 3">
    <name type="scientific">Variovorax robiniae</name>
    <dbReference type="NCBI Taxonomy" id="1836199"/>
    <lineage>
        <taxon>Bacteria</taxon>
        <taxon>Pseudomonadati</taxon>
        <taxon>Pseudomonadota</taxon>
        <taxon>Betaproteobacteria</taxon>
        <taxon>Burkholderiales</taxon>
        <taxon>Comamonadaceae</taxon>
        <taxon>Variovorax</taxon>
    </lineage>
</organism>
<feature type="domain" description="Cupin type-2" evidence="1">
    <location>
        <begin position="87"/>
        <end position="146"/>
    </location>
</feature>
<dbReference type="InterPro" id="IPR052538">
    <property type="entry name" value="Flavonoid_dioxygenase-like"/>
</dbReference>